<dbReference type="EMBL" id="LAZR01004264">
    <property type="protein sequence ID" value="KKN10226.1"/>
    <property type="molecule type" value="Genomic_DNA"/>
</dbReference>
<proteinExistence type="predicted"/>
<sequence length="118" mass="13623">MKLVIAGSRDFEDYELLKRFCLIYRDKITEIVSGCARGADLMGEKYAKEIGIPVKRFPANWNKYGKSAGMIRNKEMMQYGDHLIAFWDSESRGTAHIIGLARDSEKEFDVIHYKNIIK</sequence>
<dbReference type="InterPro" id="IPR019627">
    <property type="entry name" value="YAcAr"/>
</dbReference>
<accession>A0A0F9QAM9</accession>
<comment type="caution">
    <text evidence="2">The sequence shown here is derived from an EMBL/GenBank/DDBJ whole genome shotgun (WGS) entry which is preliminary data.</text>
</comment>
<dbReference type="AlphaFoldDB" id="A0A0F9QAM9"/>
<dbReference type="Pfam" id="PF10686">
    <property type="entry name" value="YAcAr"/>
    <property type="match status" value="1"/>
</dbReference>
<evidence type="ECO:0000313" key="2">
    <source>
        <dbReference type="EMBL" id="KKN10226.1"/>
    </source>
</evidence>
<name>A0A0F9QAM9_9ZZZZ</name>
<organism evidence="2">
    <name type="scientific">marine sediment metagenome</name>
    <dbReference type="NCBI Taxonomy" id="412755"/>
    <lineage>
        <taxon>unclassified sequences</taxon>
        <taxon>metagenomes</taxon>
        <taxon>ecological metagenomes</taxon>
    </lineage>
</organism>
<reference evidence="2" key="1">
    <citation type="journal article" date="2015" name="Nature">
        <title>Complex archaea that bridge the gap between prokaryotes and eukaryotes.</title>
        <authorList>
            <person name="Spang A."/>
            <person name="Saw J.H."/>
            <person name="Jorgensen S.L."/>
            <person name="Zaremba-Niedzwiedzka K."/>
            <person name="Martijn J."/>
            <person name="Lind A.E."/>
            <person name="van Eijk R."/>
            <person name="Schleper C."/>
            <person name="Guy L."/>
            <person name="Ettema T.J."/>
        </authorList>
    </citation>
    <scope>NUCLEOTIDE SEQUENCE</scope>
</reference>
<evidence type="ECO:0000259" key="1">
    <source>
        <dbReference type="Pfam" id="PF10686"/>
    </source>
</evidence>
<protein>
    <recommendedName>
        <fullName evidence="1">YspA cpYpsA-related SLOG domain-containing protein</fullName>
    </recommendedName>
</protein>
<feature type="domain" description="YspA cpYpsA-related SLOG" evidence="1">
    <location>
        <begin position="1"/>
        <end position="64"/>
    </location>
</feature>
<gene>
    <name evidence="2" type="ORF">LCGC14_1038820</name>
</gene>
<dbReference type="SUPFAM" id="SSF102405">
    <property type="entry name" value="MCP/YpsA-like"/>
    <property type="match status" value="1"/>
</dbReference>